<evidence type="ECO:0000256" key="11">
    <source>
        <dbReference type="ARBA" id="ARBA00031631"/>
    </source>
</evidence>
<dbReference type="SUPFAM" id="SSF52016">
    <property type="entry name" value="LeuD/IlvD-like"/>
    <property type="match status" value="1"/>
</dbReference>
<sequence length="211" mass="24000">MEPFKKVTGVVAPIDRVNVDTDSIVPARYLKRIERKGWGEVLFDDWRHLPDGKPDPDFELNQPGYENASILVVGRNFGSGSSREHAVWAIHQHGFRAVIAPSLADIFHKNCFENGVVPVFLPEERIRELMRKAKEGPGCVLTVDLERCEVWDEEGFRSAFVVHDDPGTHEFRRHTLLNGLDEIALTLQQEEKISDFESKRRGWLTRVGGGE</sequence>
<evidence type="ECO:0000259" key="13">
    <source>
        <dbReference type="Pfam" id="PF00694"/>
    </source>
</evidence>
<dbReference type="UniPathway" id="UPA00048">
    <property type="reaction ID" value="UER00071"/>
</dbReference>
<dbReference type="PANTHER" id="PTHR43345">
    <property type="entry name" value="3-ISOPROPYLMALATE DEHYDRATASE SMALL SUBUNIT 2-RELATED-RELATED"/>
    <property type="match status" value="1"/>
</dbReference>
<dbReference type="HAMAP" id="MF_01031">
    <property type="entry name" value="LeuD_type1"/>
    <property type="match status" value="1"/>
</dbReference>
<proteinExistence type="inferred from homology"/>
<evidence type="ECO:0000256" key="10">
    <source>
        <dbReference type="ARBA" id="ARBA00023304"/>
    </source>
</evidence>
<dbReference type="Pfam" id="PF00694">
    <property type="entry name" value="Aconitase_C"/>
    <property type="match status" value="1"/>
</dbReference>
<comment type="function">
    <text evidence="2">Catalyzes the isomerization between 2-isopropylmalate and 3-isopropylmalate, via the formation of 2-isopropylmaleate.</text>
</comment>
<dbReference type="CDD" id="cd01577">
    <property type="entry name" value="IPMI_Swivel"/>
    <property type="match status" value="1"/>
</dbReference>
<comment type="pathway">
    <text evidence="3">Amino-acid biosynthesis; L-leucine biosynthesis; L-leucine from 3-methyl-2-oxobutanoate: step 2/4.</text>
</comment>
<keyword evidence="9" id="KW-0456">Lyase</keyword>
<protein>
    <recommendedName>
        <fullName evidence="6">3-isopropylmalate dehydratase</fullName>
        <ecNumber evidence="6">4.2.1.33</ecNumber>
    </recommendedName>
    <alternativeName>
        <fullName evidence="11">Alpha-IPM isomerase</fullName>
    </alternativeName>
    <alternativeName>
        <fullName evidence="12">Isopropylmalate isomerase</fullName>
    </alternativeName>
</protein>
<reference evidence="14" key="1">
    <citation type="journal article" date="2015" name="Nature">
        <title>Complex archaea that bridge the gap between prokaryotes and eukaryotes.</title>
        <authorList>
            <person name="Spang A."/>
            <person name="Saw J.H."/>
            <person name="Jorgensen S.L."/>
            <person name="Zaremba-Niedzwiedzka K."/>
            <person name="Martijn J."/>
            <person name="Lind A.E."/>
            <person name="van Eijk R."/>
            <person name="Schleper C."/>
            <person name="Guy L."/>
            <person name="Ettema T.J."/>
        </authorList>
    </citation>
    <scope>NUCLEOTIDE SEQUENCE</scope>
</reference>
<evidence type="ECO:0000256" key="8">
    <source>
        <dbReference type="ARBA" id="ARBA00022605"/>
    </source>
</evidence>
<dbReference type="GO" id="GO:0009316">
    <property type="term" value="C:3-isopropylmalate dehydratase complex"/>
    <property type="evidence" value="ECO:0007669"/>
    <property type="project" value="InterPro"/>
</dbReference>
<evidence type="ECO:0000256" key="3">
    <source>
        <dbReference type="ARBA" id="ARBA00004729"/>
    </source>
</evidence>
<dbReference type="EMBL" id="LAZR01025428">
    <property type="protein sequence ID" value="KKL71945.1"/>
    <property type="molecule type" value="Genomic_DNA"/>
</dbReference>
<dbReference type="InterPro" id="IPR004431">
    <property type="entry name" value="3-IsopropMal_deHydase_ssu"/>
</dbReference>
<dbReference type="NCBIfam" id="TIGR00171">
    <property type="entry name" value="leuD"/>
    <property type="match status" value="1"/>
</dbReference>
<evidence type="ECO:0000256" key="6">
    <source>
        <dbReference type="ARBA" id="ARBA00011998"/>
    </source>
</evidence>
<comment type="similarity">
    <text evidence="4">Belongs to the LeuD family. LeuD type 1 subfamily.</text>
</comment>
<dbReference type="InterPro" id="IPR050075">
    <property type="entry name" value="LeuD"/>
</dbReference>
<dbReference type="InterPro" id="IPR033940">
    <property type="entry name" value="IPMI_Swivel"/>
</dbReference>
<evidence type="ECO:0000256" key="5">
    <source>
        <dbReference type="ARBA" id="ARBA00011271"/>
    </source>
</evidence>
<dbReference type="AlphaFoldDB" id="A0A0F9GR88"/>
<accession>A0A0F9GR88</accession>
<dbReference type="InterPro" id="IPR015928">
    <property type="entry name" value="Aconitase/3IPM_dehydase_swvl"/>
</dbReference>
<evidence type="ECO:0000256" key="4">
    <source>
        <dbReference type="ARBA" id="ARBA00009845"/>
    </source>
</evidence>
<keyword evidence="7" id="KW-0432">Leucine biosynthesis</keyword>
<dbReference type="NCBIfam" id="NF002458">
    <property type="entry name" value="PRK01641.1"/>
    <property type="match status" value="1"/>
</dbReference>
<evidence type="ECO:0000256" key="9">
    <source>
        <dbReference type="ARBA" id="ARBA00023239"/>
    </source>
</evidence>
<dbReference type="EC" id="4.2.1.33" evidence="6"/>
<comment type="subunit">
    <text evidence="5">Heterodimer of LeuC and LeuD.</text>
</comment>
<dbReference type="InterPro" id="IPR000573">
    <property type="entry name" value="AconitaseA/IPMdHydase_ssu_swvl"/>
</dbReference>
<organism evidence="14">
    <name type="scientific">marine sediment metagenome</name>
    <dbReference type="NCBI Taxonomy" id="412755"/>
    <lineage>
        <taxon>unclassified sequences</taxon>
        <taxon>metagenomes</taxon>
        <taxon>ecological metagenomes</taxon>
    </lineage>
</organism>
<feature type="domain" description="Aconitase A/isopropylmalate dehydratase small subunit swivel" evidence="13">
    <location>
        <begin position="1"/>
        <end position="123"/>
    </location>
</feature>
<evidence type="ECO:0000256" key="7">
    <source>
        <dbReference type="ARBA" id="ARBA00022430"/>
    </source>
</evidence>
<evidence type="ECO:0000256" key="2">
    <source>
        <dbReference type="ARBA" id="ARBA00002695"/>
    </source>
</evidence>
<comment type="caution">
    <text evidence="14">The sequence shown here is derived from an EMBL/GenBank/DDBJ whole genome shotgun (WGS) entry which is preliminary data.</text>
</comment>
<dbReference type="GO" id="GO:0003861">
    <property type="term" value="F:3-isopropylmalate dehydratase activity"/>
    <property type="evidence" value="ECO:0007669"/>
    <property type="project" value="UniProtKB-EC"/>
</dbReference>
<evidence type="ECO:0000256" key="1">
    <source>
        <dbReference type="ARBA" id="ARBA00000491"/>
    </source>
</evidence>
<dbReference type="PANTHER" id="PTHR43345:SF5">
    <property type="entry name" value="3-ISOPROPYLMALATE DEHYDRATASE SMALL SUBUNIT"/>
    <property type="match status" value="1"/>
</dbReference>
<keyword evidence="8" id="KW-0028">Amino-acid biosynthesis</keyword>
<gene>
    <name evidence="14" type="ORF">LCGC14_2089840</name>
</gene>
<keyword evidence="10" id="KW-0100">Branched-chain amino acid biosynthesis</keyword>
<dbReference type="FunFam" id="3.20.19.10:FF:000003">
    <property type="entry name" value="3-isopropylmalate dehydratase small subunit"/>
    <property type="match status" value="1"/>
</dbReference>
<dbReference type="GO" id="GO:0009098">
    <property type="term" value="P:L-leucine biosynthetic process"/>
    <property type="evidence" value="ECO:0007669"/>
    <property type="project" value="UniProtKB-UniPathway"/>
</dbReference>
<comment type="catalytic activity">
    <reaction evidence="1">
        <text>(2R,3S)-3-isopropylmalate = (2S)-2-isopropylmalate</text>
        <dbReference type="Rhea" id="RHEA:32287"/>
        <dbReference type="ChEBI" id="CHEBI:1178"/>
        <dbReference type="ChEBI" id="CHEBI:35121"/>
        <dbReference type="EC" id="4.2.1.33"/>
    </reaction>
</comment>
<evidence type="ECO:0000256" key="12">
    <source>
        <dbReference type="ARBA" id="ARBA00033368"/>
    </source>
</evidence>
<name>A0A0F9GR88_9ZZZZ</name>
<evidence type="ECO:0000313" key="14">
    <source>
        <dbReference type="EMBL" id="KKL71945.1"/>
    </source>
</evidence>
<dbReference type="Gene3D" id="3.20.19.10">
    <property type="entry name" value="Aconitase, domain 4"/>
    <property type="match status" value="1"/>
</dbReference>